<dbReference type="STRING" id="695939.SAMN00790413_02438"/>
<dbReference type="Gene3D" id="1.10.4030.10">
    <property type="entry name" value="Porin chaperone SurA, peptide-binding domain"/>
    <property type="match status" value="1"/>
</dbReference>
<dbReference type="RefSeq" id="WP_084049706.1">
    <property type="nucleotide sequence ID" value="NZ_FWWU01000009.1"/>
</dbReference>
<dbReference type="InterPro" id="IPR050245">
    <property type="entry name" value="PrsA_foldase"/>
</dbReference>
<organism evidence="9 10">
    <name type="scientific">Deinococcus hopiensis KR-140</name>
    <dbReference type="NCBI Taxonomy" id="695939"/>
    <lineage>
        <taxon>Bacteria</taxon>
        <taxon>Thermotogati</taxon>
        <taxon>Deinococcota</taxon>
        <taxon>Deinococci</taxon>
        <taxon>Deinococcales</taxon>
        <taxon>Deinococcaceae</taxon>
        <taxon>Deinococcus</taxon>
    </lineage>
</organism>
<feature type="domain" description="PpiC" evidence="8">
    <location>
        <begin position="182"/>
        <end position="280"/>
    </location>
</feature>
<dbReference type="Pfam" id="PF13145">
    <property type="entry name" value="Rotamase_2"/>
    <property type="match status" value="2"/>
</dbReference>
<dbReference type="Proteomes" id="UP000192582">
    <property type="component" value="Unassembled WGS sequence"/>
</dbReference>
<dbReference type="AlphaFoldDB" id="A0A1W1VMG7"/>
<protein>
    <recommendedName>
        <fullName evidence="2">peptidylprolyl isomerase</fullName>
        <ecNumber evidence="2">5.2.1.8</ecNumber>
    </recommendedName>
</protein>
<dbReference type="PROSITE" id="PS50198">
    <property type="entry name" value="PPIC_PPIASE_2"/>
    <property type="match status" value="1"/>
</dbReference>
<evidence type="ECO:0000256" key="6">
    <source>
        <dbReference type="PROSITE-ProRule" id="PRU00278"/>
    </source>
</evidence>
<evidence type="ECO:0000256" key="5">
    <source>
        <dbReference type="ARBA" id="ARBA00023235"/>
    </source>
</evidence>
<accession>A0A1W1VMG7</accession>
<dbReference type="EC" id="5.2.1.8" evidence="2"/>
<dbReference type="InterPro" id="IPR046357">
    <property type="entry name" value="PPIase_dom_sf"/>
</dbReference>
<sequence length="628" mass="66215">MKNKKVVNVLLGVLALMLVVGMAYQFTPNLGSLFGKKQEGTPALTVNGETVTAEDLESLRRGNQVLSSVTTGPLNDDFKTLVVAQKARQVAMTQAAKGIDVSRADVNAEVQKVREQNQLTDDKAWTDALQGAGLTDSRFRAQVRDQLMVQRKVEELKKTAQPATDAEARLYYDLHPDKFATEARIVGRQIVLDDKAKAAELLKQLKGGADFAALAAANSTDATTKARGGALGPIENGQPRAVAQVALPTEVGTAAFALQQGGLTDVLESGGKFYIVKVEKYLAPGTKPFDQAKADAVTAVNEAKKNAVVERWLTDTERAEKIEATDPNWKTQNPSVASVAGQDIPYSDVVAQIAGNEQFSSLLGQVPAEQAAPLVNNLLKPQVVEQLIAVYAAPKIAAAKKLALTGPRAEIAAALAAYGARDVKVTDSDIQAFYSKNSKEFETPASANVTEVSFTDRAQALAFRQSYSGGDVVTAAATLGGTVSERGEVAPGTAQTPGPLDPALESVVFTGKNFKSAGEGSLSEPLKVGQRFVVAYVTDLKKANVQPLAKVRSQIETQVLNQKKQEAGQAFLAKEVAALKPVNNLKKILADQAKRVAAAEPKKETPKAGTGSTGGAGSSTPATGGTKP</sequence>
<dbReference type="SUPFAM" id="SSF54534">
    <property type="entry name" value="FKBP-like"/>
    <property type="match status" value="1"/>
</dbReference>
<dbReference type="OrthoDB" id="52938at2"/>
<dbReference type="PANTHER" id="PTHR47245:SF1">
    <property type="entry name" value="FOLDASE PROTEIN PRSA"/>
    <property type="match status" value="1"/>
</dbReference>
<evidence type="ECO:0000256" key="7">
    <source>
        <dbReference type="SAM" id="MobiDB-lite"/>
    </source>
</evidence>
<evidence type="ECO:0000256" key="3">
    <source>
        <dbReference type="ARBA" id="ARBA00022729"/>
    </source>
</evidence>
<name>A0A1W1VMG7_9DEIO</name>
<keyword evidence="4 6" id="KW-0697">Rotamase</keyword>
<keyword evidence="5 6" id="KW-0413">Isomerase</keyword>
<evidence type="ECO:0000256" key="4">
    <source>
        <dbReference type="ARBA" id="ARBA00023110"/>
    </source>
</evidence>
<dbReference type="EMBL" id="FWWU01000009">
    <property type="protein sequence ID" value="SMB94562.1"/>
    <property type="molecule type" value="Genomic_DNA"/>
</dbReference>
<dbReference type="InterPro" id="IPR000297">
    <property type="entry name" value="PPIase_PpiC"/>
</dbReference>
<dbReference type="PROSITE" id="PS01096">
    <property type="entry name" value="PPIC_PPIASE_1"/>
    <property type="match status" value="1"/>
</dbReference>
<dbReference type="GO" id="GO:0003755">
    <property type="term" value="F:peptidyl-prolyl cis-trans isomerase activity"/>
    <property type="evidence" value="ECO:0007669"/>
    <property type="project" value="UniProtKB-KW"/>
</dbReference>
<comment type="catalytic activity">
    <reaction evidence="1">
        <text>[protein]-peptidylproline (omega=180) = [protein]-peptidylproline (omega=0)</text>
        <dbReference type="Rhea" id="RHEA:16237"/>
        <dbReference type="Rhea" id="RHEA-COMP:10747"/>
        <dbReference type="Rhea" id="RHEA-COMP:10748"/>
        <dbReference type="ChEBI" id="CHEBI:83833"/>
        <dbReference type="ChEBI" id="CHEBI:83834"/>
        <dbReference type="EC" id="5.2.1.8"/>
    </reaction>
</comment>
<evidence type="ECO:0000256" key="2">
    <source>
        <dbReference type="ARBA" id="ARBA00013194"/>
    </source>
</evidence>
<evidence type="ECO:0000256" key="1">
    <source>
        <dbReference type="ARBA" id="ARBA00000971"/>
    </source>
</evidence>
<feature type="region of interest" description="Disordered" evidence="7">
    <location>
        <begin position="593"/>
        <end position="628"/>
    </location>
</feature>
<dbReference type="SUPFAM" id="SSF109998">
    <property type="entry name" value="Triger factor/SurA peptide-binding domain-like"/>
    <property type="match status" value="2"/>
</dbReference>
<keyword evidence="10" id="KW-1185">Reference proteome</keyword>
<evidence type="ECO:0000313" key="10">
    <source>
        <dbReference type="Proteomes" id="UP000192582"/>
    </source>
</evidence>
<evidence type="ECO:0000259" key="8">
    <source>
        <dbReference type="PROSITE" id="PS50198"/>
    </source>
</evidence>
<keyword evidence="3" id="KW-0732">Signal</keyword>
<dbReference type="PANTHER" id="PTHR47245">
    <property type="entry name" value="PEPTIDYLPROLYL ISOMERASE"/>
    <property type="match status" value="1"/>
</dbReference>
<dbReference type="Pfam" id="PF13624">
    <property type="entry name" value="SurA_N_3"/>
    <property type="match status" value="1"/>
</dbReference>
<proteinExistence type="predicted"/>
<feature type="compositionally biased region" description="Low complexity" evidence="7">
    <location>
        <begin position="618"/>
        <end position="628"/>
    </location>
</feature>
<reference evidence="9 10" key="1">
    <citation type="submission" date="2017-04" db="EMBL/GenBank/DDBJ databases">
        <authorList>
            <person name="Afonso C.L."/>
            <person name="Miller P.J."/>
            <person name="Scott M.A."/>
            <person name="Spackman E."/>
            <person name="Goraichik I."/>
            <person name="Dimitrov K.M."/>
            <person name="Suarez D.L."/>
            <person name="Swayne D.E."/>
        </authorList>
    </citation>
    <scope>NUCLEOTIDE SEQUENCE [LARGE SCALE GENOMIC DNA]</scope>
    <source>
        <strain evidence="9 10">KR-140</strain>
    </source>
</reference>
<dbReference type="InterPro" id="IPR023058">
    <property type="entry name" value="PPIase_PpiC_CS"/>
</dbReference>
<evidence type="ECO:0000313" key="9">
    <source>
        <dbReference type="EMBL" id="SMB94562.1"/>
    </source>
</evidence>
<gene>
    <name evidence="9" type="ORF">SAMN00790413_02438</name>
</gene>
<dbReference type="InterPro" id="IPR027304">
    <property type="entry name" value="Trigger_fact/SurA_dom_sf"/>
</dbReference>
<dbReference type="Gene3D" id="3.10.50.40">
    <property type="match status" value="1"/>
</dbReference>